<dbReference type="RefSeq" id="WP_012173565.1">
    <property type="nucleotide sequence ID" value="NC_009943.1"/>
</dbReference>
<feature type="compositionally biased region" description="Basic and acidic residues" evidence="1">
    <location>
        <begin position="1"/>
        <end position="14"/>
    </location>
</feature>
<dbReference type="Pfam" id="PF26551">
    <property type="entry name" value="DUF8180"/>
    <property type="match status" value="1"/>
</dbReference>
<dbReference type="eggNOG" id="ENOG503300V">
    <property type="taxonomic scope" value="Bacteria"/>
</dbReference>
<proteinExistence type="predicted"/>
<dbReference type="Proteomes" id="UP000008561">
    <property type="component" value="Chromosome"/>
</dbReference>
<name>A8ZSN3_DESOH</name>
<feature type="compositionally biased region" description="Basic residues" evidence="1">
    <location>
        <begin position="15"/>
        <end position="26"/>
    </location>
</feature>
<evidence type="ECO:0000313" key="3">
    <source>
        <dbReference type="EMBL" id="ABW65946.1"/>
    </source>
</evidence>
<reference evidence="3 4" key="1">
    <citation type="submission" date="2007-10" db="EMBL/GenBank/DDBJ databases">
        <title>Complete sequence of Desulfococcus oleovorans Hxd3.</title>
        <authorList>
            <consortium name="US DOE Joint Genome Institute"/>
            <person name="Copeland A."/>
            <person name="Lucas S."/>
            <person name="Lapidus A."/>
            <person name="Barry K."/>
            <person name="Glavina del Rio T."/>
            <person name="Dalin E."/>
            <person name="Tice H."/>
            <person name="Pitluck S."/>
            <person name="Kiss H."/>
            <person name="Brettin T."/>
            <person name="Bruce D."/>
            <person name="Detter J.C."/>
            <person name="Han C."/>
            <person name="Schmutz J."/>
            <person name="Larimer F."/>
            <person name="Land M."/>
            <person name="Hauser L."/>
            <person name="Kyrpides N."/>
            <person name="Kim E."/>
            <person name="Wawrik B."/>
            <person name="Richardson P."/>
        </authorList>
    </citation>
    <scope>NUCLEOTIDE SEQUENCE [LARGE SCALE GENOMIC DNA]</scope>
    <source>
        <strain evidence="4">DSM 6200 / JCM 39069 / Hxd3</strain>
    </source>
</reference>
<dbReference type="InterPro" id="IPR058493">
    <property type="entry name" value="DUF8180"/>
</dbReference>
<feature type="domain" description="DUF8180" evidence="2">
    <location>
        <begin position="38"/>
        <end position="91"/>
    </location>
</feature>
<evidence type="ECO:0000259" key="2">
    <source>
        <dbReference type="Pfam" id="PF26551"/>
    </source>
</evidence>
<dbReference type="KEGG" id="dol:Dole_0136"/>
<dbReference type="HOGENOM" id="CLU_2329195_0_0_7"/>
<dbReference type="AlphaFoldDB" id="A8ZSN3"/>
<evidence type="ECO:0000313" key="4">
    <source>
        <dbReference type="Proteomes" id="UP000008561"/>
    </source>
</evidence>
<gene>
    <name evidence="3" type="ordered locus">Dole_0136</name>
</gene>
<keyword evidence="4" id="KW-1185">Reference proteome</keyword>
<accession>A8ZSN3</accession>
<dbReference type="EMBL" id="CP000859">
    <property type="protein sequence ID" value="ABW65946.1"/>
    <property type="molecule type" value="Genomic_DNA"/>
</dbReference>
<protein>
    <recommendedName>
        <fullName evidence="2">DUF8180 domain-containing protein</fullName>
    </recommendedName>
</protein>
<organism evidence="3 4">
    <name type="scientific">Desulfosudis oleivorans (strain DSM 6200 / JCM 39069 / Hxd3)</name>
    <name type="common">Desulfococcus oleovorans</name>
    <dbReference type="NCBI Taxonomy" id="96561"/>
    <lineage>
        <taxon>Bacteria</taxon>
        <taxon>Pseudomonadati</taxon>
        <taxon>Thermodesulfobacteriota</taxon>
        <taxon>Desulfobacteria</taxon>
        <taxon>Desulfobacterales</taxon>
        <taxon>Desulfosudaceae</taxon>
        <taxon>Desulfosudis</taxon>
    </lineage>
</organism>
<feature type="region of interest" description="Disordered" evidence="1">
    <location>
        <begin position="1"/>
        <end position="33"/>
    </location>
</feature>
<evidence type="ECO:0000256" key="1">
    <source>
        <dbReference type="SAM" id="MobiDB-lite"/>
    </source>
</evidence>
<sequence>MSHHHDSHDHSHGHDHGHHHDHHHTHAGGGEMSTKEKLVKLFDYWLRHNESHGDTYTQWIDQAEQEGLSDTAAILKEIADLTRQITAKFQAGAATLKK</sequence>
<dbReference type="OrthoDB" id="5523675at2"/>
<dbReference type="STRING" id="96561.Dole_0136"/>